<dbReference type="EMBL" id="JAADJZ010000013">
    <property type="protein sequence ID" value="KAF2870749.1"/>
    <property type="molecule type" value="Genomic_DNA"/>
</dbReference>
<proteinExistence type="predicted"/>
<comment type="caution">
    <text evidence="2">The sequence shown here is derived from an EMBL/GenBank/DDBJ whole genome shotgun (WGS) entry which is preliminary data.</text>
</comment>
<name>A0A7C8I4N2_9PLEO</name>
<accession>A0A7C8I4N2</accession>
<feature type="compositionally biased region" description="Polar residues" evidence="1">
    <location>
        <begin position="716"/>
        <end position="730"/>
    </location>
</feature>
<dbReference type="OrthoDB" id="3639548at2759"/>
<feature type="region of interest" description="Disordered" evidence="1">
    <location>
        <begin position="704"/>
        <end position="767"/>
    </location>
</feature>
<dbReference type="Proteomes" id="UP000481861">
    <property type="component" value="Unassembled WGS sequence"/>
</dbReference>
<feature type="compositionally biased region" description="Acidic residues" evidence="1">
    <location>
        <begin position="756"/>
        <end position="767"/>
    </location>
</feature>
<sequence>MLEHQYTEASMKLPLLKGADLRKAAALKKACAETGMFLYLVSVQRMQLGSAEEDHDDDDGSYGRRGRWNPEEDTDEEDTVEEDEIEPAGESGHPFLWDVYEDKFSLTAVYDQDGQKIVVNREILETDIIQENPFKDEEPDEEDYEGYTGNAGASATHWYRSAGIVIVPLVVLPNFFALNSIKPSSQNNTPDNADLMLDYFVKKLMQAPPQTTERTLYERCVRYLCTHIVNYNLRSIETGISWNLFDNSLLANVVQGTLQLADSVLCIRALRAFSHIDNKTLRLIGDAMVSDQLRLSDFEASLEIYISQDKRLSSVHSALAEVLGGEITKRSVERGEQSGVSAWVTRKLDHALHSYQELFDDDVPILLLLCGVYGSTWIDALEQRILPVVRRHKSKTPFLIAFMNKLYTTPEVQGFLAPIFASLLPVAIKSLNIGKWGTFQDSPNKAQTGLYRTPKFRLPPIKGEEITLFLDRCHTMGFVQEVQDFLLAFREDAPMAHPSDMAPTWVTCLAGIAQLMPKWSIPYSESFYRTLFQTILAVFILKYVDFLPPPPQDWTANKVKCSCGDCALLNFFMQNPHQLTVEFKMAPNRRSHLQGELSDARADVTYEFACNTAPYTMIIKKTRASYEKAVGDWKERKAWAEQNLKQSFDETVLRTLLAEKYEEIVGMTQVTAPAAPRLVVQIQDGRARKPLLEAGLRPAAQRTIAHPHPQAVRPVSPSTLQGTSANSRSGNPGALTSVASGARTPSFATKRKAAEIEDAEVIDLTPD</sequence>
<feature type="region of interest" description="Disordered" evidence="1">
    <location>
        <begin position="50"/>
        <end position="93"/>
    </location>
</feature>
<evidence type="ECO:0000313" key="2">
    <source>
        <dbReference type="EMBL" id="KAF2870749.1"/>
    </source>
</evidence>
<feature type="compositionally biased region" description="Acidic residues" evidence="1">
    <location>
        <begin position="51"/>
        <end position="60"/>
    </location>
</feature>
<evidence type="ECO:0000256" key="1">
    <source>
        <dbReference type="SAM" id="MobiDB-lite"/>
    </source>
</evidence>
<gene>
    <name evidence="2" type="ORF">BDV95DRAFT_574537</name>
</gene>
<evidence type="ECO:0000313" key="3">
    <source>
        <dbReference type="Proteomes" id="UP000481861"/>
    </source>
</evidence>
<dbReference type="AlphaFoldDB" id="A0A7C8I4N2"/>
<feature type="compositionally biased region" description="Acidic residues" evidence="1">
    <location>
        <begin position="71"/>
        <end position="87"/>
    </location>
</feature>
<reference evidence="2 3" key="1">
    <citation type="submission" date="2020-01" db="EMBL/GenBank/DDBJ databases">
        <authorList>
            <consortium name="DOE Joint Genome Institute"/>
            <person name="Haridas S."/>
            <person name="Albert R."/>
            <person name="Binder M."/>
            <person name="Bloem J."/>
            <person name="Labutti K."/>
            <person name="Salamov A."/>
            <person name="Andreopoulos B."/>
            <person name="Baker S.E."/>
            <person name="Barry K."/>
            <person name="Bills G."/>
            <person name="Bluhm B.H."/>
            <person name="Cannon C."/>
            <person name="Castanera R."/>
            <person name="Culley D.E."/>
            <person name="Daum C."/>
            <person name="Ezra D."/>
            <person name="Gonzalez J.B."/>
            <person name="Henrissat B."/>
            <person name="Kuo A."/>
            <person name="Liang C."/>
            <person name="Lipzen A."/>
            <person name="Lutzoni F."/>
            <person name="Magnuson J."/>
            <person name="Mondo S."/>
            <person name="Nolan M."/>
            <person name="Ohm R."/>
            <person name="Pangilinan J."/>
            <person name="Park H.-J.H."/>
            <person name="Ramirez L."/>
            <person name="Alfaro M."/>
            <person name="Sun H."/>
            <person name="Tritt A."/>
            <person name="Yoshinaga Y."/>
            <person name="Zwiers L.-H.L."/>
            <person name="Turgeon B.G."/>
            <person name="Goodwin S.B."/>
            <person name="Spatafora J.W."/>
            <person name="Crous P.W."/>
            <person name="Grigoriev I.V."/>
        </authorList>
    </citation>
    <scope>NUCLEOTIDE SEQUENCE [LARGE SCALE GENOMIC DNA]</scope>
    <source>
        <strain evidence="2 3">CBS 611.86</strain>
    </source>
</reference>
<keyword evidence="3" id="KW-1185">Reference proteome</keyword>
<protein>
    <submittedName>
        <fullName evidence="2">Uncharacterized protein</fullName>
    </submittedName>
</protein>
<organism evidence="2 3">
    <name type="scientific">Massariosphaeria phaeospora</name>
    <dbReference type="NCBI Taxonomy" id="100035"/>
    <lineage>
        <taxon>Eukaryota</taxon>
        <taxon>Fungi</taxon>
        <taxon>Dikarya</taxon>
        <taxon>Ascomycota</taxon>
        <taxon>Pezizomycotina</taxon>
        <taxon>Dothideomycetes</taxon>
        <taxon>Pleosporomycetidae</taxon>
        <taxon>Pleosporales</taxon>
        <taxon>Pleosporales incertae sedis</taxon>
        <taxon>Massariosphaeria</taxon>
    </lineage>
</organism>